<dbReference type="RefSeq" id="WP_073280262.1">
    <property type="nucleotide sequence ID" value="NZ_FRAC01000041.1"/>
</dbReference>
<dbReference type="PRINTS" id="PR00081">
    <property type="entry name" value="GDHRDH"/>
</dbReference>
<gene>
    <name evidence="2" type="ORF">SAMN02745136_05362</name>
</gene>
<keyword evidence="1" id="KW-0560">Oxidoreductase</keyword>
<evidence type="ECO:0000313" key="3">
    <source>
        <dbReference type="Proteomes" id="UP000184386"/>
    </source>
</evidence>
<dbReference type="EMBL" id="FRAC01000041">
    <property type="protein sequence ID" value="SHL63504.1"/>
    <property type="molecule type" value="Genomic_DNA"/>
</dbReference>
<dbReference type="PANTHER" id="PTHR43157:SF31">
    <property type="entry name" value="PHOSPHATIDYLINOSITOL-GLYCAN BIOSYNTHESIS CLASS F PROTEIN"/>
    <property type="match status" value="1"/>
</dbReference>
<reference evidence="2 3" key="1">
    <citation type="submission" date="2016-11" db="EMBL/GenBank/DDBJ databases">
        <authorList>
            <person name="Jaros S."/>
            <person name="Januszkiewicz K."/>
            <person name="Wedrychowicz H."/>
        </authorList>
    </citation>
    <scope>NUCLEOTIDE SEQUENCE [LARGE SCALE GENOMIC DNA]</scope>
    <source>
        <strain evidence="2 3">DSM 15929</strain>
    </source>
</reference>
<protein>
    <submittedName>
        <fullName evidence="2">Short-chain dehydrogenase</fullName>
    </submittedName>
</protein>
<keyword evidence="3" id="KW-1185">Reference proteome</keyword>
<name>A0A1M7C8G9_9FIRM</name>
<evidence type="ECO:0000313" key="2">
    <source>
        <dbReference type="EMBL" id="SHL63504.1"/>
    </source>
</evidence>
<proteinExistence type="predicted"/>
<dbReference type="SUPFAM" id="SSF51735">
    <property type="entry name" value="NAD(P)-binding Rossmann-fold domains"/>
    <property type="match status" value="1"/>
</dbReference>
<organism evidence="2 3">
    <name type="scientific">Anaerocolumna jejuensis DSM 15929</name>
    <dbReference type="NCBI Taxonomy" id="1121322"/>
    <lineage>
        <taxon>Bacteria</taxon>
        <taxon>Bacillati</taxon>
        <taxon>Bacillota</taxon>
        <taxon>Clostridia</taxon>
        <taxon>Lachnospirales</taxon>
        <taxon>Lachnospiraceae</taxon>
        <taxon>Anaerocolumna</taxon>
    </lineage>
</organism>
<dbReference type="InterPro" id="IPR002347">
    <property type="entry name" value="SDR_fam"/>
</dbReference>
<dbReference type="OrthoDB" id="9803333at2"/>
<evidence type="ECO:0000256" key="1">
    <source>
        <dbReference type="ARBA" id="ARBA00023002"/>
    </source>
</evidence>
<sequence length="285" mass="31726">MNKKIILITGANSGIGKETAMTLAKEGHTVIIHGRNIEKTKKVCEEIKNVSHNQNIDMVCADLSIMSNIPKIVAELESRYNSLDVLINNAGGQYGNTREVTSEGHEKTMAINVLAPFLLTKLLLPMLQKSKSARVVTVSSASYSVGKFDAKDIELNDGYSLTRSYGLSKRYVYWIMQKFAQSGIDGVTFNTVEPGSADSDLGRVSRNGKLANLVYYLWKPMMWSMDRAAATSIYMAVSDNLEGVSGRFYGNLKEKNIKSKFRIQSEIDEVWNYCNKICKDFLASC</sequence>
<dbReference type="PANTHER" id="PTHR43157">
    <property type="entry name" value="PHOSPHATIDYLINOSITOL-GLYCAN BIOSYNTHESIS CLASS F PROTEIN-RELATED"/>
    <property type="match status" value="1"/>
</dbReference>
<dbReference type="AlphaFoldDB" id="A0A1M7C8G9"/>
<accession>A0A1M7C8G9</accession>
<dbReference type="GO" id="GO:0016491">
    <property type="term" value="F:oxidoreductase activity"/>
    <property type="evidence" value="ECO:0007669"/>
    <property type="project" value="UniProtKB-KW"/>
</dbReference>
<dbReference type="Proteomes" id="UP000184386">
    <property type="component" value="Unassembled WGS sequence"/>
</dbReference>
<dbReference type="Pfam" id="PF00106">
    <property type="entry name" value="adh_short"/>
    <property type="match status" value="1"/>
</dbReference>
<dbReference type="Gene3D" id="3.40.50.720">
    <property type="entry name" value="NAD(P)-binding Rossmann-like Domain"/>
    <property type="match status" value="1"/>
</dbReference>
<dbReference type="STRING" id="1121322.SAMN02745136_05362"/>
<dbReference type="InterPro" id="IPR036291">
    <property type="entry name" value="NAD(P)-bd_dom_sf"/>
</dbReference>